<accession>A0AC35FM62</accession>
<organism evidence="1 2">
    <name type="scientific">Panagrolaimus sp. PS1159</name>
    <dbReference type="NCBI Taxonomy" id="55785"/>
    <lineage>
        <taxon>Eukaryota</taxon>
        <taxon>Metazoa</taxon>
        <taxon>Ecdysozoa</taxon>
        <taxon>Nematoda</taxon>
        <taxon>Chromadorea</taxon>
        <taxon>Rhabditida</taxon>
        <taxon>Tylenchina</taxon>
        <taxon>Panagrolaimomorpha</taxon>
        <taxon>Panagrolaimoidea</taxon>
        <taxon>Panagrolaimidae</taxon>
        <taxon>Panagrolaimus</taxon>
    </lineage>
</organism>
<name>A0AC35FM62_9BILA</name>
<evidence type="ECO:0000313" key="2">
    <source>
        <dbReference type="WBParaSite" id="PS1159_v2.g18873.t1"/>
    </source>
</evidence>
<evidence type="ECO:0000313" key="1">
    <source>
        <dbReference type="Proteomes" id="UP000887580"/>
    </source>
</evidence>
<proteinExistence type="predicted"/>
<protein>
    <submittedName>
        <fullName evidence="2">Uncharacterized protein</fullName>
    </submittedName>
</protein>
<reference evidence="2" key="1">
    <citation type="submission" date="2022-11" db="UniProtKB">
        <authorList>
            <consortium name="WormBaseParasite"/>
        </authorList>
    </citation>
    <scope>IDENTIFICATION</scope>
</reference>
<dbReference type="Proteomes" id="UP000887580">
    <property type="component" value="Unplaced"/>
</dbReference>
<sequence length="145" mass="15768">MHRNIKDTPEAAAEDTILQAPAQAPAGVAKSLGPQADGQSNINSFPSIVYLPELNFNGIDNIPMYLADGFDSDLQSPIDGKELNSMDKNALFLMLNSNGENFINNQALKSQQPSYIIPENSKPAVIKQQQQQKTAALSTAQHHHL</sequence>
<dbReference type="WBParaSite" id="PS1159_v2.g18873.t1">
    <property type="protein sequence ID" value="PS1159_v2.g18873.t1"/>
    <property type="gene ID" value="PS1159_v2.g18873"/>
</dbReference>